<proteinExistence type="predicted"/>
<dbReference type="AlphaFoldDB" id="I4BQA3"/>
<dbReference type="STRING" id="710421.Mycch_4762"/>
<keyword evidence="2" id="KW-1185">Reference proteome</keyword>
<gene>
    <name evidence="1" type="ordered locus">Mycch_4762</name>
</gene>
<evidence type="ECO:0000313" key="2">
    <source>
        <dbReference type="Proteomes" id="UP000006057"/>
    </source>
</evidence>
<accession>I4BQA3</accession>
<name>I4BQA3_MYCCN</name>
<organism evidence="1 2">
    <name type="scientific">Mycolicibacterium chubuense (strain NBB4)</name>
    <name type="common">Mycobacterium chubuense</name>
    <dbReference type="NCBI Taxonomy" id="710421"/>
    <lineage>
        <taxon>Bacteria</taxon>
        <taxon>Bacillati</taxon>
        <taxon>Actinomycetota</taxon>
        <taxon>Actinomycetes</taxon>
        <taxon>Mycobacteriales</taxon>
        <taxon>Mycobacteriaceae</taxon>
        <taxon>Mycolicibacterium</taxon>
    </lineage>
</organism>
<dbReference type="OrthoDB" id="5146042at2"/>
<dbReference type="Proteomes" id="UP000006057">
    <property type="component" value="Chromosome"/>
</dbReference>
<protein>
    <submittedName>
        <fullName evidence="1">Uncharacterized protein</fullName>
    </submittedName>
</protein>
<reference evidence="1 2" key="1">
    <citation type="submission" date="2012-06" db="EMBL/GenBank/DDBJ databases">
        <title>Complete sequence of chromosome of Mycobacterium chubuense NBB4.</title>
        <authorList>
            <consortium name="US DOE Joint Genome Institute"/>
            <person name="Lucas S."/>
            <person name="Han J."/>
            <person name="Lapidus A."/>
            <person name="Cheng J.-F."/>
            <person name="Goodwin L."/>
            <person name="Pitluck S."/>
            <person name="Peters L."/>
            <person name="Mikhailova N."/>
            <person name="Teshima H."/>
            <person name="Detter J.C."/>
            <person name="Han C."/>
            <person name="Tapia R."/>
            <person name="Land M."/>
            <person name="Hauser L."/>
            <person name="Kyrpides N."/>
            <person name="Ivanova N."/>
            <person name="Pagani I."/>
            <person name="Mattes T."/>
            <person name="Holmes A."/>
            <person name="Rutledge P."/>
            <person name="Paulsen I."/>
            <person name="Coleman N."/>
            <person name="Woyke T."/>
        </authorList>
    </citation>
    <scope>NUCLEOTIDE SEQUENCE [LARGE SCALE GENOMIC DNA]</scope>
    <source>
        <strain evidence="1 2">NBB4</strain>
    </source>
</reference>
<sequence length="122" mass="13747">MPVDIYCDGRRAAGQDAKHDPWLVARWVRIDGEWARTGRVADAGAQPRFLKGQLAQLIQDGSPIESVDDWRPDARARYPMKCPRCRFDVVVTKSPKFVEFLDAHEPEGTPSPLLSEMVASLR</sequence>
<dbReference type="EMBL" id="CP003053">
    <property type="protein sequence ID" value="AFM19460.1"/>
    <property type="molecule type" value="Genomic_DNA"/>
</dbReference>
<evidence type="ECO:0000313" key="1">
    <source>
        <dbReference type="EMBL" id="AFM19460.1"/>
    </source>
</evidence>
<dbReference type="HOGENOM" id="CLU_2024135_0_0_11"/>
<dbReference type="KEGG" id="mcb:Mycch_4762"/>